<gene>
    <name evidence="2" type="ORF">ENX03_10530</name>
</gene>
<dbReference type="Gene3D" id="3.30.70.100">
    <property type="match status" value="1"/>
</dbReference>
<accession>A0A7C3QV91</accession>
<reference evidence="2" key="1">
    <citation type="journal article" date="2020" name="mSystems">
        <title>Genome- and Community-Level Interaction Insights into Carbon Utilization and Element Cycling Functions of Hydrothermarchaeota in Hydrothermal Sediment.</title>
        <authorList>
            <person name="Zhou Z."/>
            <person name="Liu Y."/>
            <person name="Xu W."/>
            <person name="Pan J."/>
            <person name="Luo Z.H."/>
            <person name="Li M."/>
        </authorList>
    </citation>
    <scope>NUCLEOTIDE SEQUENCE [LARGE SCALE GENOMIC DNA]</scope>
    <source>
        <strain evidence="2">SpSt-902</strain>
    </source>
</reference>
<dbReference type="AlphaFoldDB" id="A0A7C3QV91"/>
<name>A0A7C3QV91_9BACT</name>
<proteinExistence type="predicted"/>
<dbReference type="EMBL" id="DTMM01000226">
    <property type="protein sequence ID" value="HFT94335.1"/>
    <property type="molecule type" value="Genomic_DNA"/>
</dbReference>
<evidence type="ECO:0000259" key="1">
    <source>
        <dbReference type="Pfam" id="PF00403"/>
    </source>
</evidence>
<sequence>MVGSGQKMAMGVALAIIMMTPVITLGSTEKLTLKLGGNYCNFYLDDVTKALKKVAGVRHVSYNKAQDRVYVTGDSKTLKESDLINAIDAVKGNSWNCEAHSLH</sequence>
<dbReference type="InterPro" id="IPR006121">
    <property type="entry name" value="HMA_dom"/>
</dbReference>
<organism evidence="2">
    <name type="scientific">Leptospirillum ferriphilum</name>
    <dbReference type="NCBI Taxonomy" id="178606"/>
    <lineage>
        <taxon>Bacteria</taxon>
        <taxon>Pseudomonadati</taxon>
        <taxon>Nitrospirota</taxon>
        <taxon>Nitrospiria</taxon>
        <taxon>Nitrospirales</taxon>
        <taxon>Nitrospiraceae</taxon>
        <taxon>Leptospirillum</taxon>
    </lineage>
</organism>
<feature type="domain" description="HMA" evidence="1">
    <location>
        <begin position="45"/>
        <end position="89"/>
    </location>
</feature>
<evidence type="ECO:0000313" key="2">
    <source>
        <dbReference type="EMBL" id="HFT94335.1"/>
    </source>
</evidence>
<protein>
    <submittedName>
        <fullName evidence="2">Cation transporter</fullName>
    </submittedName>
</protein>
<dbReference type="GO" id="GO:0046872">
    <property type="term" value="F:metal ion binding"/>
    <property type="evidence" value="ECO:0007669"/>
    <property type="project" value="InterPro"/>
</dbReference>
<dbReference type="Pfam" id="PF00403">
    <property type="entry name" value="HMA"/>
    <property type="match status" value="1"/>
</dbReference>
<dbReference type="InterPro" id="IPR036163">
    <property type="entry name" value="HMA_dom_sf"/>
</dbReference>
<comment type="caution">
    <text evidence="2">The sequence shown here is derived from an EMBL/GenBank/DDBJ whole genome shotgun (WGS) entry which is preliminary data.</text>
</comment>
<dbReference type="SUPFAM" id="SSF55008">
    <property type="entry name" value="HMA, heavy metal-associated domain"/>
    <property type="match status" value="1"/>
</dbReference>